<proteinExistence type="predicted"/>
<evidence type="ECO:0000313" key="2">
    <source>
        <dbReference type="Proteomes" id="UP000030157"/>
    </source>
</evidence>
<dbReference type="GeneID" id="24628152"/>
<name>A0A096XT27_9CAUD</name>
<accession>A0A096XT27</accession>
<keyword evidence="2" id="KW-1185">Reference proteome</keyword>
<dbReference type="EMBL" id="KJ801817">
    <property type="protein sequence ID" value="AII28463.1"/>
    <property type="molecule type" value="Genomic_DNA"/>
</dbReference>
<reference evidence="1" key="1">
    <citation type="submission" date="2014-05" db="EMBL/GenBank/DDBJ databases">
        <title>Complete genome sequence of Enterococcus faecalis bacteriophage ECP3.</title>
        <authorList>
            <person name="Kang H.-Y."/>
            <person name="Kim S."/>
            <person name="Kim J."/>
        </authorList>
    </citation>
    <scope>NUCLEOTIDE SEQUENCE [LARGE SCALE GENOMIC DNA]</scope>
    <source>
        <strain evidence="1">ECP3</strain>
    </source>
</reference>
<evidence type="ECO:0000313" key="1">
    <source>
        <dbReference type="EMBL" id="AII28463.1"/>
    </source>
</evidence>
<dbReference type="Proteomes" id="UP000030157">
    <property type="component" value="Segment"/>
</dbReference>
<evidence type="ECO:0008006" key="3">
    <source>
        <dbReference type="Google" id="ProtNLM"/>
    </source>
</evidence>
<sequence>MGYIQDETWQMVKKVAKKNGFVGDWILIIHSYYEYGGNHVQIHTTINGESYRILRLLDSREILLLDRKGNPVIYDYEIVNDGQKSFFYNDMEEKEIEIPNGRCLNDKTRIKIYV</sequence>
<organism evidence="1 2">
    <name type="scientific">Enterococcus phage ECP3</name>
    <dbReference type="NCBI Taxonomy" id="1498168"/>
    <lineage>
        <taxon>Viruses</taxon>
        <taxon>Duplodnaviria</taxon>
        <taxon>Heunggongvirae</taxon>
        <taxon>Uroviricota</taxon>
        <taxon>Caudoviricetes</taxon>
        <taxon>Herelleviridae</taxon>
        <taxon>Brockvirinae</taxon>
        <taxon>Kochikohdavirus</taxon>
        <taxon>Kochikohdavirus ECP3</taxon>
    </lineage>
</organism>
<dbReference type="RefSeq" id="YP_009147104.1">
    <property type="nucleotide sequence ID" value="NC_027335.2"/>
</dbReference>
<protein>
    <recommendedName>
        <fullName evidence="3">Phage protein</fullName>
    </recommendedName>
</protein>